<name>A0A371HTK4_MUCPR</name>
<accession>A0A371HTK4</accession>
<protein>
    <recommendedName>
        <fullName evidence="3">Retrotransposon gag domain-containing protein</fullName>
    </recommendedName>
</protein>
<feature type="non-terminal residue" evidence="1">
    <location>
        <position position="1"/>
    </location>
</feature>
<dbReference type="EMBL" id="QJKJ01001750">
    <property type="protein sequence ID" value="RDY06108.1"/>
    <property type="molecule type" value="Genomic_DNA"/>
</dbReference>
<sequence length="208" mass="23657">MVENKVVILGCNDFQILWVPLDLTVAIIYNGHNRTSLNGCKKLSHIEGDSPRDDPKFEARISLRHSMKKNFVACYDIESKIFNSRQRTLSITKYYGTLNKLWIELDQCQRLKMCKVDSIAYIELVKLPSLFEVFSNVLGEETRWSVMLDKGSSNIGSSMAIGKGSIKGSTFEGKPFSKTNCGEYCRYCKRLGPYQGYLLQPLWKGESS</sequence>
<gene>
    <name evidence="1" type="ORF">CR513_09957</name>
</gene>
<evidence type="ECO:0008006" key="3">
    <source>
        <dbReference type="Google" id="ProtNLM"/>
    </source>
</evidence>
<dbReference type="Proteomes" id="UP000257109">
    <property type="component" value="Unassembled WGS sequence"/>
</dbReference>
<dbReference type="AlphaFoldDB" id="A0A371HTK4"/>
<evidence type="ECO:0000313" key="2">
    <source>
        <dbReference type="Proteomes" id="UP000257109"/>
    </source>
</evidence>
<reference evidence="1" key="1">
    <citation type="submission" date="2018-05" db="EMBL/GenBank/DDBJ databases">
        <title>Draft genome of Mucuna pruriens seed.</title>
        <authorList>
            <person name="Nnadi N.E."/>
            <person name="Vos R."/>
            <person name="Hasami M.H."/>
            <person name="Devisetty U.K."/>
            <person name="Aguiy J.C."/>
        </authorList>
    </citation>
    <scope>NUCLEOTIDE SEQUENCE [LARGE SCALE GENOMIC DNA]</scope>
    <source>
        <strain evidence="1">JCA_2017</strain>
    </source>
</reference>
<keyword evidence="2" id="KW-1185">Reference proteome</keyword>
<proteinExistence type="predicted"/>
<comment type="caution">
    <text evidence="1">The sequence shown here is derived from an EMBL/GenBank/DDBJ whole genome shotgun (WGS) entry which is preliminary data.</text>
</comment>
<evidence type="ECO:0000313" key="1">
    <source>
        <dbReference type="EMBL" id="RDY06108.1"/>
    </source>
</evidence>
<organism evidence="1 2">
    <name type="scientific">Mucuna pruriens</name>
    <name type="common">Velvet bean</name>
    <name type="synonym">Dolichos pruriens</name>
    <dbReference type="NCBI Taxonomy" id="157652"/>
    <lineage>
        <taxon>Eukaryota</taxon>
        <taxon>Viridiplantae</taxon>
        <taxon>Streptophyta</taxon>
        <taxon>Embryophyta</taxon>
        <taxon>Tracheophyta</taxon>
        <taxon>Spermatophyta</taxon>
        <taxon>Magnoliopsida</taxon>
        <taxon>eudicotyledons</taxon>
        <taxon>Gunneridae</taxon>
        <taxon>Pentapetalae</taxon>
        <taxon>rosids</taxon>
        <taxon>fabids</taxon>
        <taxon>Fabales</taxon>
        <taxon>Fabaceae</taxon>
        <taxon>Papilionoideae</taxon>
        <taxon>50 kb inversion clade</taxon>
        <taxon>NPAAA clade</taxon>
        <taxon>indigoferoid/millettioid clade</taxon>
        <taxon>Phaseoleae</taxon>
        <taxon>Mucuna</taxon>
    </lineage>
</organism>